<proteinExistence type="predicted"/>
<accession>A0ABQ3JLB4</accession>
<organism evidence="1 2">
    <name type="scientific">Amycolatopsis deserti</name>
    <dbReference type="NCBI Taxonomy" id="185696"/>
    <lineage>
        <taxon>Bacteria</taxon>
        <taxon>Bacillati</taxon>
        <taxon>Actinomycetota</taxon>
        <taxon>Actinomycetes</taxon>
        <taxon>Pseudonocardiales</taxon>
        <taxon>Pseudonocardiaceae</taxon>
        <taxon>Amycolatopsis</taxon>
    </lineage>
</organism>
<dbReference type="InterPro" id="IPR034660">
    <property type="entry name" value="DinB/YfiT-like"/>
</dbReference>
<dbReference type="NCBIfam" id="TIGR03085">
    <property type="entry name" value="TIGR03085 family metal-binding protein"/>
    <property type="match status" value="1"/>
</dbReference>
<dbReference type="Proteomes" id="UP000605897">
    <property type="component" value="Unassembled WGS sequence"/>
</dbReference>
<dbReference type="NCBIfam" id="TIGR03083">
    <property type="entry name" value="maleylpyruvate isomerase family mycothiol-dependent enzyme"/>
    <property type="match status" value="1"/>
</dbReference>
<dbReference type="InterPro" id="IPR017517">
    <property type="entry name" value="Maleyloyr_isom"/>
</dbReference>
<dbReference type="EMBL" id="BNAU01000013">
    <property type="protein sequence ID" value="GHF29242.1"/>
    <property type="molecule type" value="Genomic_DNA"/>
</dbReference>
<dbReference type="SUPFAM" id="SSF109854">
    <property type="entry name" value="DinB/YfiT-like putative metalloenzymes"/>
    <property type="match status" value="1"/>
</dbReference>
<protein>
    <submittedName>
        <fullName evidence="1">TIGR03085 family protein</fullName>
    </submittedName>
</protein>
<name>A0ABQ3JLB4_9PSEU</name>
<reference evidence="2" key="1">
    <citation type="journal article" date="2019" name="Int. J. Syst. Evol. Microbiol.">
        <title>The Global Catalogue of Microorganisms (GCM) 10K type strain sequencing project: providing services to taxonomists for standard genome sequencing and annotation.</title>
        <authorList>
            <consortium name="The Broad Institute Genomics Platform"/>
            <consortium name="The Broad Institute Genome Sequencing Center for Infectious Disease"/>
            <person name="Wu L."/>
            <person name="Ma J."/>
        </authorList>
    </citation>
    <scope>NUCLEOTIDE SEQUENCE [LARGE SCALE GENOMIC DNA]</scope>
    <source>
        <strain evidence="2">CGMCC 4.7677</strain>
    </source>
</reference>
<sequence length="208" mass="22840">MGVAAEERRLLSLLLDETGPDAPTLCEGWLTRDLAAHLVLRESRPDAAVGILLPPLAGHTQRVQDAIAARPWPELVDRVRRGPAWYWPTSIGRLDELANTAEFLVHHEDVRRGRPGWQPRPAEATRDAAAWRAARTAAKVNLRRVPVGVTLRTTDGREATVKTNTEQVTVTGDPVELLLFVFGRDAVRVTFEGDLAAIDQLKAAGRGI</sequence>
<dbReference type="InterPro" id="IPR017519">
    <property type="entry name" value="CHP03085"/>
</dbReference>
<keyword evidence="2" id="KW-1185">Reference proteome</keyword>
<evidence type="ECO:0000313" key="1">
    <source>
        <dbReference type="EMBL" id="GHF29242.1"/>
    </source>
</evidence>
<comment type="caution">
    <text evidence="1">The sequence shown here is derived from an EMBL/GenBank/DDBJ whole genome shotgun (WGS) entry which is preliminary data.</text>
</comment>
<gene>
    <name evidence="1" type="ORF">GCM10017786_74220</name>
</gene>
<dbReference type="RefSeq" id="WP_191249341.1">
    <property type="nucleotide sequence ID" value="NZ_BNAU01000013.1"/>
</dbReference>
<evidence type="ECO:0000313" key="2">
    <source>
        <dbReference type="Proteomes" id="UP000605897"/>
    </source>
</evidence>